<evidence type="ECO:0000259" key="9">
    <source>
        <dbReference type="Pfam" id="PF03787"/>
    </source>
</evidence>
<dbReference type="OrthoDB" id="1063910at2"/>
<evidence type="ECO:0000256" key="2">
    <source>
        <dbReference type="ARBA" id="ARBA00022150"/>
    </source>
</evidence>
<dbReference type="NCBIfam" id="TIGR02582">
    <property type="entry name" value="cas7_TM1809"/>
    <property type="match status" value="1"/>
</dbReference>
<dbReference type="GO" id="GO:0016787">
    <property type="term" value="F:hydrolase activity"/>
    <property type="evidence" value="ECO:0007669"/>
    <property type="project" value="UniProtKB-KW"/>
</dbReference>
<keyword evidence="4" id="KW-0255">Endonuclease</keyword>
<dbReference type="PANTHER" id="PTHR35579:SF6">
    <property type="entry name" value="DUF324 DOMAIN-CONTAINING PROTEIN"/>
    <property type="match status" value="1"/>
</dbReference>
<dbReference type="InterPro" id="IPR013412">
    <property type="entry name" value="CRISPR-assoc_RAMP_Csm3"/>
</dbReference>
<reference evidence="11" key="1">
    <citation type="submission" date="2016-10" db="EMBL/GenBank/DDBJ databases">
        <authorList>
            <person name="Varghese N."/>
            <person name="Submissions S."/>
        </authorList>
    </citation>
    <scope>NUCLEOTIDE SEQUENCE [LARGE SCALE GENOMIC DNA]</scope>
    <source>
        <strain evidence="11">DSM 1551</strain>
    </source>
</reference>
<keyword evidence="3" id="KW-0540">Nuclease</keyword>
<dbReference type="GeneID" id="78288472"/>
<keyword evidence="5" id="KW-0378">Hydrolase</keyword>
<dbReference type="GO" id="GO:0004519">
    <property type="term" value="F:endonuclease activity"/>
    <property type="evidence" value="ECO:0007669"/>
    <property type="project" value="UniProtKB-KW"/>
</dbReference>
<evidence type="ECO:0000256" key="6">
    <source>
        <dbReference type="ARBA" id="ARBA00022884"/>
    </source>
</evidence>
<keyword evidence="7" id="KW-0051">Antiviral defense</keyword>
<sequence length="211" mass="23472">MLENIYVLKIKLELLSGLFIGGNDNGFDIGGADSDVIRNPLTKEPFIPGSSLKGKLKTLLKYNIKETEIVGKDIVFKDDTITSIFEGLKDSGDNRIKISRAIFRDFKLTDDSSKKLQHILGEGCFTEIKAENRVNPISGTSDSPRFIERVPAGAVFEGEIVLNVFKGDDKDKMMKTIKESLKLLELNYLGGNGTRGYGRVKVEMGNFEKEM</sequence>
<dbReference type="Pfam" id="PF03787">
    <property type="entry name" value="RAMPs"/>
    <property type="match status" value="1"/>
</dbReference>
<evidence type="ECO:0000256" key="7">
    <source>
        <dbReference type="ARBA" id="ARBA00023118"/>
    </source>
</evidence>
<dbReference type="InterPro" id="IPR005537">
    <property type="entry name" value="RAMP_III_fam"/>
</dbReference>
<evidence type="ECO:0000256" key="1">
    <source>
        <dbReference type="ARBA" id="ARBA00006342"/>
    </source>
</evidence>
<evidence type="ECO:0000256" key="8">
    <source>
        <dbReference type="ARBA" id="ARBA00033183"/>
    </source>
</evidence>
<dbReference type="EMBL" id="FOIN01000016">
    <property type="protein sequence ID" value="SET52233.1"/>
    <property type="molecule type" value="Genomic_DNA"/>
</dbReference>
<dbReference type="GO" id="GO:0051607">
    <property type="term" value="P:defense response to virus"/>
    <property type="evidence" value="ECO:0007669"/>
    <property type="project" value="UniProtKB-KW"/>
</dbReference>
<organism evidence="10 11">
    <name type="scientific">Thomasclavelia cocleata</name>
    <dbReference type="NCBI Taxonomy" id="69824"/>
    <lineage>
        <taxon>Bacteria</taxon>
        <taxon>Bacillati</taxon>
        <taxon>Bacillota</taxon>
        <taxon>Erysipelotrichia</taxon>
        <taxon>Erysipelotrichales</taxon>
        <taxon>Coprobacillaceae</taxon>
        <taxon>Thomasclavelia</taxon>
    </lineage>
</organism>
<dbReference type="AlphaFoldDB" id="A0A1I0F497"/>
<feature type="domain" description="CRISPR type III-associated protein" evidence="9">
    <location>
        <begin position="11"/>
        <end position="201"/>
    </location>
</feature>
<dbReference type="RefSeq" id="WP_092354008.1">
    <property type="nucleotide sequence ID" value="NZ_FOIN01000016.1"/>
</dbReference>
<dbReference type="GO" id="GO:0003723">
    <property type="term" value="F:RNA binding"/>
    <property type="evidence" value="ECO:0007669"/>
    <property type="project" value="UniProtKB-KW"/>
</dbReference>
<evidence type="ECO:0000256" key="3">
    <source>
        <dbReference type="ARBA" id="ARBA00022722"/>
    </source>
</evidence>
<name>A0A1I0F497_9FIRM</name>
<keyword evidence="11" id="KW-1185">Reference proteome</keyword>
<dbReference type="InterPro" id="IPR052216">
    <property type="entry name" value="CRISPR_Csm3_endoribonuclease"/>
</dbReference>
<dbReference type="Proteomes" id="UP000198558">
    <property type="component" value="Unassembled WGS sequence"/>
</dbReference>
<keyword evidence="6" id="KW-0694">RNA-binding</keyword>
<protein>
    <recommendedName>
        <fullName evidence="2">CRISPR system Cms endoribonuclease Csm3</fullName>
    </recommendedName>
    <alternativeName>
        <fullName evidence="8">CRISPR type III A-associated RAMP protein Csm3</fullName>
    </alternativeName>
</protein>
<evidence type="ECO:0000256" key="4">
    <source>
        <dbReference type="ARBA" id="ARBA00022759"/>
    </source>
</evidence>
<evidence type="ECO:0000313" key="11">
    <source>
        <dbReference type="Proteomes" id="UP000198558"/>
    </source>
</evidence>
<evidence type="ECO:0000256" key="5">
    <source>
        <dbReference type="ARBA" id="ARBA00022801"/>
    </source>
</evidence>
<accession>A0A1I0F497</accession>
<gene>
    <name evidence="10" type="ORF">SAMN04489758_11618</name>
</gene>
<evidence type="ECO:0000313" key="10">
    <source>
        <dbReference type="EMBL" id="SET52233.1"/>
    </source>
</evidence>
<comment type="similarity">
    <text evidence="1">Belongs to the CRISPR-associated Csm3 family.</text>
</comment>
<proteinExistence type="inferred from homology"/>
<dbReference type="PANTHER" id="PTHR35579">
    <property type="entry name" value="CRISPR SYSTEM CMS ENDORIBONUCLEASE CSM3"/>
    <property type="match status" value="1"/>
</dbReference>